<dbReference type="SMART" id="SM00192">
    <property type="entry name" value="LDLa"/>
    <property type="match status" value="9"/>
</dbReference>
<keyword evidence="5" id="KW-0325">Glycoprotein</keyword>
<dbReference type="InterPro" id="IPR023415">
    <property type="entry name" value="LDLR_class-A_CS"/>
</dbReference>
<dbReference type="CDD" id="cd00112">
    <property type="entry name" value="LDLa"/>
    <property type="match status" value="7"/>
</dbReference>
<evidence type="ECO:0000256" key="5">
    <source>
        <dbReference type="ARBA" id="ARBA00023180"/>
    </source>
</evidence>
<dbReference type="PROSITE" id="PS01209">
    <property type="entry name" value="LDLRA_1"/>
    <property type="match status" value="4"/>
</dbReference>
<reference evidence="10 11" key="1">
    <citation type="submission" date="2024-03" db="EMBL/GenBank/DDBJ databases">
        <title>Adaptation during the transition from Ophiocordyceps entomopathogen to insect associate is accompanied by gene loss and intensified selection.</title>
        <authorList>
            <person name="Ward C.M."/>
            <person name="Onetto C.A."/>
            <person name="Borneman A.R."/>
        </authorList>
    </citation>
    <scope>NUCLEOTIDE SEQUENCE [LARGE SCALE GENOMIC DNA]</scope>
    <source>
        <strain evidence="10">AWRI1</strain>
        <tissue evidence="10">Single Adult Female</tissue>
    </source>
</reference>
<dbReference type="PROSITE" id="PS00134">
    <property type="entry name" value="TRYPSIN_HIS"/>
    <property type="match status" value="1"/>
</dbReference>
<dbReference type="Pfam" id="PF00057">
    <property type="entry name" value="Ldl_recept_a"/>
    <property type="match status" value="4"/>
</dbReference>
<keyword evidence="11" id="KW-1185">Reference proteome</keyword>
<dbReference type="CDD" id="cd00190">
    <property type="entry name" value="Tryp_SPc"/>
    <property type="match status" value="1"/>
</dbReference>
<comment type="caution">
    <text evidence="6">Lacks conserved residue(s) required for the propagation of feature annotation.</text>
</comment>
<dbReference type="GO" id="GO:0006508">
    <property type="term" value="P:proteolysis"/>
    <property type="evidence" value="ECO:0007669"/>
    <property type="project" value="UniProtKB-KW"/>
</dbReference>
<dbReference type="InterPro" id="IPR018114">
    <property type="entry name" value="TRYPSIN_HIS"/>
</dbReference>
<evidence type="ECO:0000259" key="9">
    <source>
        <dbReference type="PROSITE" id="PS50240"/>
    </source>
</evidence>
<sequence length="2032" mass="229539">MGKSVSGQSSRVGVPSTLLIADCGGIYSHSHFLSVSNDENKEWLYRLNNLQYTMSKNDCLRDELPEVQCFEKDYSNTRLFKNRLISDKKKVWEMQNILRRNLIADVKNTKLHLTGKVNRKSAVHTLHSDPWLKRSAETDPATNGSAESLLHSINSKVDRINQNLEKFIRALKPVKISERNGTTILDNSSAQIDFILNNKLISNSGGNLNFNEKIQPSEGTVIYIPTGRAEEFPDETIHPSEQIGFSRNNTSDTESSTHSITSTVERINSQIGSSTEVNSSGVDESTKVGTNVVSSNVSEKSDSPTEIPPVNEDKTQQYVTTNHISKTLVSRNNELVFSTTETSTSIDETSNGFGKNESSDNVDTSTENFDDSTPPKNDNKHEPTIPGTMADVPGLDGKDDGLAHQSNNYNDVLVITQDPISSSAQPGNLPAEQEPSESFNRTNDPESSNNPKYQPKSVLTFGPEENVSNIIPKSASQATKTNTSSTQVESPDLKPYTWKRICLQGVDKIHFSLDEHVIKLPQNKADMYLFYYIPEVMPLHRSGDYLYLPNEHNVQYKGGYLKHSYTRDRSSDDFTAYSLHHHKLMHSYAKSKQTMKSTSKPSTTVRPKFNQSSTTLSANRTMAANQKQTNQNLSPTCFMLPYFHNNHSFGNFPTSHPVLPSATVQVNETVEAISKEPRDEKVGNNERPKREIPGGCDSCASADPSDENDCSRDNMKWCNDRSQCIPEINWCNQIVDCSDKSDELHCTCRDRMDSNKICDNYFDCPNGEDEKGCFGCSEDAFSCDYELPQMSNATCISMSQRCDGLRDCFDGTDELDCEILSETVDSQHEAFQTSYTSGYLHRNFKGQWYPACIETHSEHVWGVQACKSELGVNIRHVEPELLLFHGNYAGKFITHLETGHITFVDTCKYPGYAVHIKCPSIPCGNRIRSRYFAPRYHSKRQALTEAEQDPLFEALKIFIGRNEVEKLIRKKRLEEKVVGGTESQPGFWPWLVALYRDGELHCGGAIIDETWILTAGHCVYMYHTRHFEIYAGLLRRRSFSPSEQMRMVTHVIIHPEYSHDDLKNDLALLKLHEPLKFNRWVRPVCLPVDRPPWGPIAGTMCTAAGWGSIREKGPHPDSLKEVNLPVRPTCKDLADREGEEICAGYELGGRDTCQGDSGGPLLCNLPRVRDQWYIAGIVSHGEGCARAHEPGAYTRVALFIPWIVTHTDNKFLTPVRQSSHQCPGLKCSHGGRCLGLKKICDGVVDCLSAEDETDCDLPMLKSEEEENGSSSFQSPQSLGAYKNRSKITERNSTDLSSSVDASNTTDQLLDINKFKSMSQVKDLPLQDHGVLSNSDSELNEEPNIEKRETSSYFTCQHLPQDIPLEWYCDTEVDCEDGTDEINCTCADYLEVTDESLICDGIIHCYDLSDEKSCPDFNCTSDEFFCFRSRSCIPKNLVCDGSKHCLYGEDEYRCYWPISFTETIIQNQFDMFGVPLFSDKGFLAYNDQGVWKWSCFPEENEVDVPKTVQKLANRLGFKNYKSYAHLMVLNDEVLNTRQVNYCPGLSVDFAVAHVEDVSLIPWRVNIFVNGFLECVGVLIRDEWVLTDQSCCLKLNTFTDYIVAVFASDGKLNRQIRAYEEQIILVDKIRCDQQAGTTLMHLHGKTRTTEKTKSLRMPLPEEMSQIKQNYLLILEDNRSSIFELKLISSCSSASPCYKVKENDIDFCLNSNSSLQFVGVISLSRKKEWIFSGVVVESLTCLTSELMVTINLPQSFSYKENVFVNITEFYYRGHNGYRCTLGNQISWDNVCDGKIDCRENEDEIDSACLEKKMLIDGEFIKHSCRVDEFQCKNGRCVSKSTICDSINDCGDNTDEPETCSNFSCVTYLNLTNPQKLCNSQQDCPDKSDENITTCSSLCDFPSSFRCDKSNSCIPLDFVCDGERDCEFGEDEEKCISYQLTDNNGTEGTVWVRSHGKWKQQCYTTHELVAFDAHHLCKLFGYSQATKHRQTPATNDIYPRFIRVKLNNFVEINLERNIEKELNSTEYCHHLYLTCI</sequence>
<keyword evidence="3 7" id="KW-0720">Serine protease</keyword>
<evidence type="ECO:0000256" key="8">
    <source>
        <dbReference type="SAM" id="MobiDB-lite"/>
    </source>
</evidence>
<feature type="disulfide bond" evidence="6">
    <location>
        <begin position="802"/>
        <end position="817"/>
    </location>
</feature>
<dbReference type="Proteomes" id="UP001367676">
    <property type="component" value="Unassembled WGS sequence"/>
</dbReference>
<feature type="compositionally biased region" description="Polar residues" evidence="8">
    <location>
        <begin position="471"/>
        <end position="489"/>
    </location>
</feature>
<evidence type="ECO:0000313" key="10">
    <source>
        <dbReference type="EMBL" id="KAK7603140.1"/>
    </source>
</evidence>
<dbReference type="PROSITE" id="PS00135">
    <property type="entry name" value="TRYPSIN_SER"/>
    <property type="match status" value="1"/>
</dbReference>
<feature type="disulfide bond" evidence="6">
    <location>
        <begin position="1821"/>
        <end position="1833"/>
    </location>
</feature>
<feature type="region of interest" description="Disordered" evidence="8">
    <location>
        <begin position="293"/>
        <end position="313"/>
    </location>
</feature>
<feature type="region of interest" description="Disordered" evidence="8">
    <location>
        <begin position="339"/>
        <end position="405"/>
    </location>
</feature>
<feature type="compositionally biased region" description="Polar residues" evidence="8">
    <location>
        <begin position="436"/>
        <end position="452"/>
    </location>
</feature>
<feature type="region of interest" description="Disordered" evidence="8">
    <location>
        <begin position="671"/>
        <end position="691"/>
    </location>
</feature>
<name>A0AAN9YA57_9HEMI</name>
<keyword evidence="1 7" id="KW-0645">Protease</keyword>
<keyword evidence="4 6" id="KW-1015">Disulfide bond</keyword>
<feature type="disulfide bond" evidence="6">
    <location>
        <begin position="1828"/>
        <end position="1846"/>
    </location>
</feature>
<evidence type="ECO:0000256" key="1">
    <source>
        <dbReference type="ARBA" id="ARBA00022670"/>
    </source>
</evidence>
<feature type="domain" description="Peptidase S1" evidence="9">
    <location>
        <begin position="977"/>
        <end position="1208"/>
    </location>
</feature>
<feature type="region of interest" description="Disordered" evidence="8">
    <location>
        <begin position="420"/>
        <end position="459"/>
    </location>
</feature>
<proteinExistence type="predicted"/>
<organism evidence="10 11">
    <name type="scientific">Parthenolecanium corni</name>
    <dbReference type="NCBI Taxonomy" id="536013"/>
    <lineage>
        <taxon>Eukaryota</taxon>
        <taxon>Metazoa</taxon>
        <taxon>Ecdysozoa</taxon>
        <taxon>Arthropoda</taxon>
        <taxon>Hexapoda</taxon>
        <taxon>Insecta</taxon>
        <taxon>Pterygota</taxon>
        <taxon>Neoptera</taxon>
        <taxon>Paraneoptera</taxon>
        <taxon>Hemiptera</taxon>
        <taxon>Sternorrhyncha</taxon>
        <taxon>Coccoidea</taxon>
        <taxon>Coccidae</taxon>
        <taxon>Parthenolecanium</taxon>
    </lineage>
</organism>
<evidence type="ECO:0000256" key="3">
    <source>
        <dbReference type="ARBA" id="ARBA00022825"/>
    </source>
</evidence>
<dbReference type="InterPro" id="IPR015420">
    <property type="entry name" value="Peptidase_S1A_nudel"/>
</dbReference>
<evidence type="ECO:0000313" key="11">
    <source>
        <dbReference type="Proteomes" id="UP001367676"/>
    </source>
</evidence>
<feature type="disulfide bond" evidence="6">
    <location>
        <begin position="1916"/>
        <end position="1931"/>
    </location>
</feature>
<feature type="disulfide bond" evidence="6">
    <location>
        <begin position="1438"/>
        <end position="1453"/>
    </location>
</feature>
<dbReference type="PANTHER" id="PTHR24252">
    <property type="entry name" value="ACROSIN-RELATED"/>
    <property type="match status" value="1"/>
</dbReference>
<dbReference type="InterPro" id="IPR043504">
    <property type="entry name" value="Peptidase_S1_PA_chymotrypsin"/>
</dbReference>
<evidence type="ECO:0000256" key="6">
    <source>
        <dbReference type="PROSITE-ProRule" id="PRU00124"/>
    </source>
</evidence>
<feature type="region of interest" description="Disordered" evidence="8">
    <location>
        <begin position="591"/>
        <end position="628"/>
    </location>
</feature>
<dbReference type="Gene3D" id="2.40.10.10">
    <property type="entry name" value="Trypsin-like serine proteases"/>
    <property type="match status" value="2"/>
</dbReference>
<feature type="compositionally biased region" description="Low complexity" evidence="8">
    <location>
        <begin position="339"/>
        <end position="350"/>
    </location>
</feature>
<dbReference type="Pfam" id="PF09342">
    <property type="entry name" value="DUF1986"/>
    <property type="match status" value="1"/>
</dbReference>
<dbReference type="InterPro" id="IPR009003">
    <property type="entry name" value="Peptidase_S1_PA"/>
</dbReference>
<dbReference type="FunFam" id="2.40.10.10:FF:000003">
    <property type="entry name" value="Transmembrane serine protease 3"/>
    <property type="match status" value="1"/>
</dbReference>
<dbReference type="EMBL" id="JBBCAQ010000006">
    <property type="protein sequence ID" value="KAK7603140.1"/>
    <property type="molecule type" value="Genomic_DNA"/>
</dbReference>
<dbReference type="Pfam" id="PF00089">
    <property type="entry name" value="Trypsin"/>
    <property type="match status" value="1"/>
</dbReference>
<dbReference type="PROSITE" id="PS50068">
    <property type="entry name" value="LDLRA_2"/>
    <property type="match status" value="7"/>
</dbReference>
<keyword evidence="2 7" id="KW-0378">Hydrolase</keyword>
<protein>
    <recommendedName>
        <fullName evidence="9">Peptidase S1 domain-containing protein</fullName>
    </recommendedName>
</protein>
<accession>A0AAN9YA57</accession>
<evidence type="ECO:0000256" key="4">
    <source>
        <dbReference type="ARBA" id="ARBA00023157"/>
    </source>
</evidence>
<evidence type="ECO:0000256" key="2">
    <source>
        <dbReference type="ARBA" id="ARBA00022801"/>
    </source>
</evidence>
<dbReference type="InterPro" id="IPR001254">
    <property type="entry name" value="Trypsin_dom"/>
</dbReference>
<dbReference type="InterPro" id="IPR002172">
    <property type="entry name" value="LDrepeatLR_classA_rpt"/>
</dbReference>
<feature type="disulfide bond" evidence="6">
    <location>
        <begin position="1368"/>
        <end position="1383"/>
    </location>
</feature>
<dbReference type="SUPFAM" id="SSF57424">
    <property type="entry name" value="LDL receptor-like module"/>
    <property type="match status" value="8"/>
</dbReference>
<dbReference type="PANTHER" id="PTHR24252:SF27">
    <property type="entry name" value="TRANSMEMBRANE PROTEASE SERINE 3-LIKE"/>
    <property type="match status" value="1"/>
</dbReference>
<comment type="caution">
    <text evidence="10">The sequence shown here is derived from an EMBL/GenBank/DDBJ whole genome shotgun (WGS) entry which is preliminary data.</text>
</comment>
<feature type="compositionally biased region" description="Basic and acidic residues" evidence="8">
    <location>
        <begin position="673"/>
        <end position="691"/>
    </location>
</feature>
<evidence type="ECO:0000256" key="7">
    <source>
        <dbReference type="RuleBase" id="RU363034"/>
    </source>
</evidence>
<dbReference type="PROSITE" id="PS50240">
    <property type="entry name" value="TRYPSIN_DOM"/>
    <property type="match status" value="1"/>
</dbReference>
<dbReference type="PRINTS" id="PR00261">
    <property type="entry name" value="LDLRECEPTOR"/>
</dbReference>
<dbReference type="InterPro" id="IPR033116">
    <property type="entry name" value="TRYPSIN_SER"/>
</dbReference>
<feature type="disulfide bond" evidence="6">
    <location>
        <begin position="731"/>
        <end position="746"/>
    </location>
</feature>
<dbReference type="InterPro" id="IPR036055">
    <property type="entry name" value="LDL_receptor-like_sf"/>
</dbReference>
<dbReference type="SUPFAM" id="SSF50494">
    <property type="entry name" value="Trypsin-like serine proteases"/>
    <property type="match status" value="2"/>
</dbReference>
<feature type="region of interest" description="Disordered" evidence="8">
    <location>
        <begin position="471"/>
        <end position="491"/>
    </location>
</feature>
<dbReference type="Gene3D" id="4.10.400.10">
    <property type="entry name" value="Low-density Lipoprotein Receptor"/>
    <property type="match status" value="7"/>
</dbReference>
<gene>
    <name evidence="10" type="ORF">V9T40_003139</name>
</gene>
<dbReference type="SMART" id="SM00020">
    <property type="entry name" value="Tryp_SPc"/>
    <property type="match status" value="1"/>
</dbReference>
<dbReference type="GO" id="GO:0004252">
    <property type="term" value="F:serine-type endopeptidase activity"/>
    <property type="evidence" value="ECO:0007669"/>
    <property type="project" value="InterPro"/>
</dbReference>
<feature type="disulfide bond" evidence="6">
    <location>
        <begin position="1240"/>
        <end position="1255"/>
    </location>
</feature>